<reference evidence="2" key="1">
    <citation type="submission" date="2022-11" db="UniProtKB">
        <authorList>
            <consortium name="WormBaseParasite"/>
        </authorList>
    </citation>
    <scope>IDENTIFICATION</scope>
</reference>
<proteinExistence type="predicted"/>
<organism evidence="1 2">
    <name type="scientific">Romanomermis culicivorax</name>
    <name type="common">Nematode worm</name>
    <dbReference type="NCBI Taxonomy" id="13658"/>
    <lineage>
        <taxon>Eukaryota</taxon>
        <taxon>Metazoa</taxon>
        <taxon>Ecdysozoa</taxon>
        <taxon>Nematoda</taxon>
        <taxon>Enoplea</taxon>
        <taxon>Dorylaimia</taxon>
        <taxon>Mermithida</taxon>
        <taxon>Mermithoidea</taxon>
        <taxon>Mermithidae</taxon>
        <taxon>Romanomermis</taxon>
    </lineage>
</organism>
<evidence type="ECO:0000313" key="2">
    <source>
        <dbReference type="WBParaSite" id="nRc.2.0.1.t38982-RA"/>
    </source>
</evidence>
<dbReference type="WBParaSite" id="nRc.2.0.1.t38982-RA">
    <property type="protein sequence ID" value="nRc.2.0.1.t38982-RA"/>
    <property type="gene ID" value="nRc.2.0.1.g38982"/>
</dbReference>
<dbReference type="AlphaFoldDB" id="A0A915KKN3"/>
<sequence>VLSEETPRELQIWFKIFKIILGKQIILGKPKISRMGMRNECMHMYNATDNDVQFWTPHSWQNNCYFMVDDGRLNEDVTELLKEEQQQEQLVLAMELMEAQTA</sequence>
<protein>
    <submittedName>
        <fullName evidence="2">Uncharacterized protein</fullName>
    </submittedName>
</protein>
<dbReference type="Proteomes" id="UP000887565">
    <property type="component" value="Unplaced"/>
</dbReference>
<evidence type="ECO:0000313" key="1">
    <source>
        <dbReference type="Proteomes" id="UP000887565"/>
    </source>
</evidence>
<name>A0A915KKN3_ROMCU</name>
<accession>A0A915KKN3</accession>
<keyword evidence="1" id="KW-1185">Reference proteome</keyword>